<protein>
    <submittedName>
        <fullName evidence="1">Uncharacterized protein</fullName>
    </submittedName>
</protein>
<evidence type="ECO:0000313" key="1">
    <source>
        <dbReference type="EMBL" id="CAD7449690.1"/>
    </source>
</evidence>
<name>A0A7R9I6T5_9NEOP</name>
<reference evidence="1" key="1">
    <citation type="submission" date="2020-11" db="EMBL/GenBank/DDBJ databases">
        <authorList>
            <person name="Tran Van P."/>
        </authorList>
    </citation>
    <scope>NUCLEOTIDE SEQUENCE</scope>
</reference>
<organism evidence="1">
    <name type="scientific">Timema bartmani</name>
    <dbReference type="NCBI Taxonomy" id="61472"/>
    <lineage>
        <taxon>Eukaryota</taxon>
        <taxon>Metazoa</taxon>
        <taxon>Ecdysozoa</taxon>
        <taxon>Arthropoda</taxon>
        <taxon>Hexapoda</taxon>
        <taxon>Insecta</taxon>
        <taxon>Pterygota</taxon>
        <taxon>Neoptera</taxon>
        <taxon>Polyneoptera</taxon>
        <taxon>Phasmatodea</taxon>
        <taxon>Timematodea</taxon>
        <taxon>Timematoidea</taxon>
        <taxon>Timematidae</taxon>
        <taxon>Timema</taxon>
    </lineage>
</organism>
<dbReference type="EMBL" id="OD572258">
    <property type="protein sequence ID" value="CAD7449690.1"/>
    <property type="molecule type" value="Genomic_DNA"/>
</dbReference>
<proteinExistence type="predicted"/>
<accession>A0A7R9I6T5</accession>
<sequence length="236" mass="27160">MAEVAEMLGLERQLALGESNAIAKKRKEKQEFIEDTIETFNEAGILLEKLDNPTKYKTKSAGTLKDVLGPHVSHIKCWTQKINLVGQIWQNGFNELNTIVVKTKNPFNNTWKRRSPYVNLLTKKYSEYKTKVKLFPMPVQTRWNTWFSVLYLDMHLDDIHEFFDNISDDSNNVRYMKNLSSIELDEIKVQASFVAGACNKLKKLIDLLEESSYSTGHALYSKINYLKTSLTLSANV</sequence>
<gene>
    <name evidence="1" type="ORF">TBIB3V08_LOCUS11963</name>
</gene>
<dbReference type="AlphaFoldDB" id="A0A7R9I6T5"/>